<name>A0A8H3HX84_9LECA</name>
<keyword evidence="3" id="KW-1185">Reference proteome</keyword>
<keyword evidence="1" id="KW-0732">Signal</keyword>
<organism evidence="2 3">
    <name type="scientific">Imshaugia aleurites</name>
    <dbReference type="NCBI Taxonomy" id="172621"/>
    <lineage>
        <taxon>Eukaryota</taxon>
        <taxon>Fungi</taxon>
        <taxon>Dikarya</taxon>
        <taxon>Ascomycota</taxon>
        <taxon>Pezizomycotina</taxon>
        <taxon>Lecanoromycetes</taxon>
        <taxon>OSLEUM clade</taxon>
        <taxon>Lecanoromycetidae</taxon>
        <taxon>Lecanorales</taxon>
        <taxon>Lecanorineae</taxon>
        <taxon>Parmeliaceae</taxon>
        <taxon>Imshaugia</taxon>
    </lineage>
</organism>
<protein>
    <submittedName>
        <fullName evidence="2">Uncharacterized protein</fullName>
    </submittedName>
</protein>
<evidence type="ECO:0000256" key="1">
    <source>
        <dbReference type="SAM" id="SignalP"/>
    </source>
</evidence>
<proteinExistence type="predicted"/>
<feature type="signal peptide" evidence="1">
    <location>
        <begin position="1"/>
        <end position="24"/>
    </location>
</feature>
<dbReference type="AlphaFoldDB" id="A0A8H3HX84"/>
<dbReference type="EMBL" id="CAJPDT010000002">
    <property type="protein sequence ID" value="CAF9906187.1"/>
    <property type="molecule type" value="Genomic_DNA"/>
</dbReference>
<gene>
    <name evidence="2" type="ORF">IMSHALPRED_004122</name>
</gene>
<evidence type="ECO:0000313" key="2">
    <source>
        <dbReference type="EMBL" id="CAF9906187.1"/>
    </source>
</evidence>
<dbReference type="OrthoDB" id="5387767at2759"/>
<evidence type="ECO:0000313" key="3">
    <source>
        <dbReference type="Proteomes" id="UP000664534"/>
    </source>
</evidence>
<sequence>MFTSYVYMSFPFSILATLATPLQGIDGQATTLTTLNLTSVDPVLPLNASNQDPSASSVSGLDIQCNGAKYGFNPSLSDCENARLYITPDSEQIIFGQRHTGLPGSTFPLPYMIMGDRGVCFFQPIVIGDSPTGRATMSQIRSAASSLFLRCASSDPSQGGIVSNIGGDNNVAVIMGVYEPKVQCRGDFAFPKSCRDVVGDMPASTDLEIFGPRDAPSVMVALPLEIHSDDEKCVLRLYTTGRSDVVAWYRIWEAVQATFSMCGRFSQGGSSRQLGQQGNVFLTLGNRPPGVSVGNSSDDATA</sequence>
<accession>A0A8H3HX84</accession>
<dbReference type="Proteomes" id="UP000664534">
    <property type="component" value="Unassembled WGS sequence"/>
</dbReference>
<comment type="caution">
    <text evidence="2">The sequence shown here is derived from an EMBL/GenBank/DDBJ whole genome shotgun (WGS) entry which is preliminary data.</text>
</comment>
<reference evidence="2" key="1">
    <citation type="submission" date="2021-03" db="EMBL/GenBank/DDBJ databases">
        <authorList>
            <person name="Tagirdzhanova G."/>
        </authorList>
    </citation>
    <scope>NUCLEOTIDE SEQUENCE</scope>
</reference>
<feature type="chain" id="PRO_5034541685" evidence="1">
    <location>
        <begin position="25"/>
        <end position="302"/>
    </location>
</feature>